<feature type="compositionally biased region" description="Polar residues" evidence="1">
    <location>
        <begin position="128"/>
        <end position="137"/>
    </location>
</feature>
<feature type="compositionally biased region" description="Polar residues" evidence="1">
    <location>
        <begin position="102"/>
        <end position="111"/>
    </location>
</feature>
<feature type="compositionally biased region" description="Basic and acidic residues" evidence="1">
    <location>
        <begin position="1"/>
        <end position="14"/>
    </location>
</feature>
<evidence type="ECO:0000313" key="2">
    <source>
        <dbReference type="EMBL" id="OMJ26867.1"/>
    </source>
</evidence>
<dbReference type="Proteomes" id="UP000187429">
    <property type="component" value="Unassembled WGS sequence"/>
</dbReference>
<feature type="compositionally biased region" description="Basic and acidic residues" evidence="1">
    <location>
        <begin position="53"/>
        <end position="69"/>
    </location>
</feature>
<protein>
    <submittedName>
        <fullName evidence="2">Uncharacterized protein</fullName>
    </submittedName>
</protein>
<dbReference type="AlphaFoldDB" id="A0A1R1YIW7"/>
<feature type="compositionally biased region" description="Basic and acidic residues" evidence="1">
    <location>
        <begin position="218"/>
        <end position="231"/>
    </location>
</feature>
<feature type="region of interest" description="Disordered" evidence="1">
    <location>
        <begin position="1"/>
        <end position="22"/>
    </location>
</feature>
<feature type="region of interest" description="Disordered" evidence="1">
    <location>
        <begin position="53"/>
        <end position="165"/>
    </location>
</feature>
<keyword evidence="3" id="KW-1185">Reference proteome</keyword>
<proteinExistence type="predicted"/>
<feature type="compositionally biased region" description="Low complexity" evidence="1">
    <location>
        <begin position="114"/>
        <end position="127"/>
    </location>
</feature>
<name>A0A1R1YIW7_9FUNG</name>
<accession>A0A1R1YIW7</accession>
<feature type="compositionally biased region" description="Polar residues" evidence="1">
    <location>
        <begin position="203"/>
        <end position="217"/>
    </location>
</feature>
<evidence type="ECO:0000256" key="1">
    <source>
        <dbReference type="SAM" id="MobiDB-lite"/>
    </source>
</evidence>
<comment type="caution">
    <text evidence="2">The sequence shown here is derived from an EMBL/GenBank/DDBJ whole genome shotgun (WGS) entry which is preliminary data.</text>
</comment>
<organism evidence="2 3">
    <name type="scientific">Smittium culicis</name>
    <dbReference type="NCBI Taxonomy" id="133412"/>
    <lineage>
        <taxon>Eukaryota</taxon>
        <taxon>Fungi</taxon>
        <taxon>Fungi incertae sedis</taxon>
        <taxon>Zoopagomycota</taxon>
        <taxon>Kickxellomycotina</taxon>
        <taxon>Harpellomycetes</taxon>
        <taxon>Harpellales</taxon>
        <taxon>Legeriomycetaceae</taxon>
        <taxon>Smittium</taxon>
    </lineage>
</organism>
<reference evidence="3" key="1">
    <citation type="submission" date="2017-01" db="EMBL/GenBank/DDBJ databases">
        <authorList>
            <person name="Wang Y."/>
            <person name="White M."/>
            <person name="Kvist S."/>
            <person name="Moncalvo J.-M."/>
        </authorList>
    </citation>
    <scope>NUCLEOTIDE SEQUENCE [LARGE SCALE GENOMIC DNA]</scope>
    <source>
        <strain evidence="3">ID-206-W2</strain>
    </source>
</reference>
<feature type="compositionally biased region" description="Basic and acidic residues" evidence="1">
    <location>
        <begin position="238"/>
        <end position="251"/>
    </location>
</feature>
<dbReference type="EMBL" id="LSSM01001311">
    <property type="protein sequence ID" value="OMJ26867.1"/>
    <property type="molecule type" value="Genomic_DNA"/>
</dbReference>
<gene>
    <name evidence="2" type="ORF">AYI69_g3720</name>
</gene>
<dbReference type="OrthoDB" id="5545891at2759"/>
<sequence length="285" mass="32327">MVRKLFNEKERNPEPEDPYVTTKMPLTDLDVYSELIEALPSIEEEFFRTPLTEEERKEAIHSCPRKPETKSLMVQEKLETLIASKKPEKRSRDRKPFRGRQQYGTQNSTGSKIAHAQTTEAATTPATVNNPRTQSLDWTPGRGPTRDVQVSMEPNYGQKIGAQHRRERVLNSLQKIGTAKQGFREIQKRCEMLNEEFAESPKSDNYGSTTTDTSPKTPQEENGSRRTRSPDNRSGINIDHESDRGSEDKRSGILQQSVRNTKDYRGTQTSLGPEETESPCTGAEL</sequence>
<feature type="region of interest" description="Disordered" evidence="1">
    <location>
        <begin position="194"/>
        <end position="285"/>
    </location>
</feature>
<evidence type="ECO:0000313" key="3">
    <source>
        <dbReference type="Proteomes" id="UP000187429"/>
    </source>
</evidence>